<evidence type="ECO:0000313" key="2">
    <source>
        <dbReference type="EMBL" id="KAG8458460.1"/>
    </source>
</evidence>
<proteinExistence type="predicted"/>
<reference evidence="2" key="1">
    <citation type="submission" date="2021-05" db="EMBL/GenBank/DDBJ databases">
        <title>The genome of the haptophyte Pavlova lutheri (Diacronema luteri, Pavlovales) - a model for lipid biosynthesis in eukaryotic algae.</title>
        <authorList>
            <person name="Hulatt C.J."/>
            <person name="Posewitz M.C."/>
        </authorList>
    </citation>
    <scope>NUCLEOTIDE SEQUENCE</scope>
    <source>
        <strain evidence="2">NIVA-4/92</strain>
    </source>
</reference>
<keyword evidence="3" id="KW-1185">Reference proteome</keyword>
<name>A0A8J5X8K2_DIALT</name>
<evidence type="ECO:0000313" key="3">
    <source>
        <dbReference type="Proteomes" id="UP000751190"/>
    </source>
</evidence>
<organism evidence="2 3">
    <name type="scientific">Diacronema lutheri</name>
    <name type="common">Unicellular marine alga</name>
    <name type="synonym">Monochrysis lutheri</name>
    <dbReference type="NCBI Taxonomy" id="2081491"/>
    <lineage>
        <taxon>Eukaryota</taxon>
        <taxon>Haptista</taxon>
        <taxon>Haptophyta</taxon>
        <taxon>Pavlovophyceae</taxon>
        <taxon>Pavlovales</taxon>
        <taxon>Pavlovaceae</taxon>
        <taxon>Diacronema</taxon>
    </lineage>
</organism>
<dbReference type="Pfam" id="PF10260">
    <property type="entry name" value="SAYSvFN"/>
    <property type="match status" value="1"/>
</dbReference>
<evidence type="ECO:0000259" key="1">
    <source>
        <dbReference type="Pfam" id="PF10260"/>
    </source>
</evidence>
<dbReference type="InterPro" id="IPR039159">
    <property type="entry name" value="SAYSD1"/>
</dbReference>
<feature type="domain" description="SAYSvFN" evidence="1">
    <location>
        <begin position="123"/>
        <end position="188"/>
    </location>
</feature>
<dbReference type="OrthoDB" id="71310at2759"/>
<dbReference type="SUPFAM" id="SSF54236">
    <property type="entry name" value="Ubiquitin-like"/>
    <property type="match status" value="1"/>
</dbReference>
<gene>
    <name evidence="2" type="ORF">KFE25_004338</name>
</gene>
<accession>A0A8J5X8K2</accession>
<dbReference type="Proteomes" id="UP000751190">
    <property type="component" value="Unassembled WGS sequence"/>
</dbReference>
<dbReference type="CDD" id="cd17039">
    <property type="entry name" value="Ubl_ubiquitin_like"/>
    <property type="match status" value="1"/>
</dbReference>
<dbReference type="InterPro" id="IPR019387">
    <property type="entry name" value="SAYSvFN_dom"/>
</dbReference>
<sequence>MRSAVVAESFDGVRWTARLPRAEQTVGALRRAVAEQWGWPLARARLVVAGDALDNDDARLADVLPDAEPDEAVVRCWLAPIRSPAGALPAPGGERGPSLAADAARDLIAWARTVPVRAWAGTLAWCASAHVAGRLGFGNPYMLFSAFVLVFLNLGQRRAGELSAYNVFNPQFQELLGQLRAEHLEADLIDPHRLARR</sequence>
<dbReference type="PANTHER" id="PTHR13527">
    <property type="entry name" value="SAYSVFN DOMAIN-CONTAINING PROTEIN 1"/>
    <property type="match status" value="1"/>
</dbReference>
<dbReference type="EMBL" id="JAGTXO010000051">
    <property type="protein sequence ID" value="KAG8458460.1"/>
    <property type="molecule type" value="Genomic_DNA"/>
</dbReference>
<dbReference type="AlphaFoldDB" id="A0A8J5X8K2"/>
<dbReference type="PANTHER" id="PTHR13527:SF0">
    <property type="entry name" value="SAYSVFN DOMAIN-CONTAINING PROTEIN 1"/>
    <property type="match status" value="1"/>
</dbReference>
<comment type="caution">
    <text evidence="2">The sequence shown here is derived from an EMBL/GenBank/DDBJ whole genome shotgun (WGS) entry which is preliminary data.</text>
</comment>
<dbReference type="InterPro" id="IPR029071">
    <property type="entry name" value="Ubiquitin-like_domsf"/>
</dbReference>
<protein>
    <recommendedName>
        <fullName evidence="1">SAYSvFN domain-containing protein</fullName>
    </recommendedName>
</protein>